<name>A0ABQ1PZ19_9ACTN</name>
<comment type="caution">
    <text evidence="1">The sequence shown here is derived from an EMBL/GenBank/DDBJ whole genome shotgun (WGS) entry which is preliminary data.</text>
</comment>
<organism evidence="1 2">
    <name type="scientific">Nocardioides daphniae</name>
    <dbReference type="NCBI Taxonomy" id="402297"/>
    <lineage>
        <taxon>Bacteria</taxon>
        <taxon>Bacillati</taxon>
        <taxon>Actinomycetota</taxon>
        <taxon>Actinomycetes</taxon>
        <taxon>Propionibacteriales</taxon>
        <taxon>Nocardioidaceae</taxon>
        <taxon>Nocardioides</taxon>
    </lineage>
</organism>
<accession>A0ABQ1PZ19</accession>
<gene>
    <name evidence="1" type="ORF">GCM10007231_02080</name>
</gene>
<keyword evidence="2" id="KW-1185">Reference proteome</keyword>
<dbReference type="EMBL" id="BMCK01000001">
    <property type="protein sequence ID" value="GGD06900.1"/>
    <property type="molecule type" value="Genomic_DNA"/>
</dbReference>
<sequence length="181" mass="19254">MSTDIREVGLEPMPGTGRRIVVVPPVPALLEEYGSSTDPVAELRSACVAAVAWLDSRVRIIAADDLARRVGESLTGRPSDEEATDVLVLANGSARRSEKAPGHLDERAAAFDAHLGELLAAGDAAGLAAVDHDLAEALLTSGLEVFRTLSDEGIDVQSVQIDHAEDPFGVRYWVVRWQCAS</sequence>
<evidence type="ECO:0000313" key="1">
    <source>
        <dbReference type="EMBL" id="GGD06900.1"/>
    </source>
</evidence>
<evidence type="ECO:0000313" key="2">
    <source>
        <dbReference type="Proteomes" id="UP000630594"/>
    </source>
</evidence>
<proteinExistence type="predicted"/>
<dbReference type="Gene3D" id="3.40.830.10">
    <property type="entry name" value="LigB-like"/>
    <property type="match status" value="1"/>
</dbReference>
<dbReference type="Proteomes" id="UP000630594">
    <property type="component" value="Unassembled WGS sequence"/>
</dbReference>
<protein>
    <submittedName>
        <fullName evidence="1">Uncharacterized protein</fullName>
    </submittedName>
</protein>
<dbReference type="RefSeq" id="WP_229721339.1">
    <property type="nucleotide sequence ID" value="NZ_BMCK01000001.1"/>
</dbReference>
<reference evidence="2" key="1">
    <citation type="journal article" date="2019" name="Int. J. Syst. Evol. Microbiol.">
        <title>The Global Catalogue of Microorganisms (GCM) 10K type strain sequencing project: providing services to taxonomists for standard genome sequencing and annotation.</title>
        <authorList>
            <consortium name="The Broad Institute Genomics Platform"/>
            <consortium name="The Broad Institute Genome Sequencing Center for Infectious Disease"/>
            <person name="Wu L."/>
            <person name="Ma J."/>
        </authorList>
    </citation>
    <scope>NUCLEOTIDE SEQUENCE [LARGE SCALE GENOMIC DNA]</scope>
    <source>
        <strain evidence="2">CCM 7403</strain>
    </source>
</reference>